<sequence length="89" mass="10594">MRFFFIDELYTCIAGRWRRRTFHSSKEGAQIDLETSLFISQPMERGRINWRIDFVSSSPTAPIIIPRPTYRYFTSLLDRVNTFGARKWA</sequence>
<proteinExistence type="predicted"/>
<organism evidence="1">
    <name type="scientific">Picea glauca</name>
    <name type="common">White spruce</name>
    <name type="synonym">Pinus glauca</name>
    <dbReference type="NCBI Taxonomy" id="3330"/>
    <lineage>
        <taxon>Eukaryota</taxon>
        <taxon>Viridiplantae</taxon>
        <taxon>Streptophyta</taxon>
        <taxon>Embryophyta</taxon>
        <taxon>Tracheophyta</taxon>
        <taxon>Spermatophyta</taxon>
        <taxon>Pinopsida</taxon>
        <taxon>Pinidae</taxon>
        <taxon>Conifers I</taxon>
        <taxon>Pinales</taxon>
        <taxon>Pinaceae</taxon>
        <taxon>Picea</taxon>
    </lineage>
</organism>
<dbReference type="EMBL" id="LKAM01000002">
    <property type="protein sequence ID" value="KUM50140.1"/>
    <property type="molecule type" value="Genomic_DNA"/>
</dbReference>
<name>A0A101M343_PICGL</name>
<gene>
    <name evidence="1" type="ORF">ABT39_MTgene3368</name>
</gene>
<dbReference type="AlphaFoldDB" id="A0A101M343"/>
<keyword evidence="1" id="KW-0496">Mitochondrion</keyword>
<accession>A0A101M343</accession>
<reference evidence="1" key="1">
    <citation type="journal article" date="2015" name="Genome Biol. Evol.">
        <title>Organellar Genomes of White Spruce (Picea glauca): Assembly and Annotation.</title>
        <authorList>
            <person name="Jackman S.D."/>
            <person name="Warren R.L."/>
            <person name="Gibb E.A."/>
            <person name="Vandervalk B.P."/>
            <person name="Mohamadi H."/>
            <person name="Chu J."/>
            <person name="Raymond A."/>
            <person name="Pleasance S."/>
            <person name="Coope R."/>
            <person name="Wildung M.R."/>
            <person name="Ritland C.E."/>
            <person name="Bousquet J."/>
            <person name="Jones S.J."/>
            <person name="Bohlmann J."/>
            <person name="Birol I."/>
        </authorList>
    </citation>
    <scope>NUCLEOTIDE SEQUENCE [LARGE SCALE GENOMIC DNA]</scope>
    <source>
        <tissue evidence="1">Flushing bud</tissue>
    </source>
</reference>
<protein>
    <submittedName>
        <fullName evidence="1">Uncharacterized protein</fullName>
    </submittedName>
</protein>
<geneLocation type="mitochondrion" evidence="1"/>
<evidence type="ECO:0000313" key="1">
    <source>
        <dbReference type="EMBL" id="KUM50140.1"/>
    </source>
</evidence>
<comment type="caution">
    <text evidence="1">The sequence shown here is derived from an EMBL/GenBank/DDBJ whole genome shotgun (WGS) entry which is preliminary data.</text>
</comment>